<feature type="region of interest" description="Disordered" evidence="1">
    <location>
        <begin position="17"/>
        <end position="113"/>
    </location>
</feature>
<dbReference type="Proteomes" id="UP000199317">
    <property type="component" value="Unassembled WGS sequence"/>
</dbReference>
<proteinExistence type="predicted"/>
<keyword evidence="2" id="KW-0732">Signal</keyword>
<accession>A0A1H0NQE4</accession>
<feature type="chain" id="PRO_5011546804" description="DUF2782 domain-containing protein" evidence="2">
    <location>
        <begin position="20"/>
        <end position="123"/>
    </location>
</feature>
<dbReference type="AlphaFoldDB" id="A0A1H0NQE4"/>
<evidence type="ECO:0000313" key="3">
    <source>
        <dbReference type="EMBL" id="SDO94997.1"/>
    </source>
</evidence>
<reference evidence="4" key="1">
    <citation type="submission" date="2016-10" db="EMBL/GenBank/DDBJ databases">
        <authorList>
            <person name="Varghese N."/>
            <person name="Submissions S."/>
        </authorList>
    </citation>
    <scope>NUCLEOTIDE SEQUENCE [LARGE SCALE GENOMIC DNA]</scope>
    <source>
        <strain evidence="4">DSM 17101</strain>
    </source>
</reference>
<evidence type="ECO:0000256" key="2">
    <source>
        <dbReference type="SAM" id="SignalP"/>
    </source>
</evidence>
<dbReference type="EMBL" id="FNJL01000005">
    <property type="protein sequence ID" value="SDO94997.1"/>
    <property type="molecule type" value="Genomic_DNA"/>
</dbReference>
<evidence type="ECO:0000256" key="1">
    <source>
        <dbReference type="SAM" id="MobiDB-lite"/>
    </source>
</evidence>
<dbReference type="OrthoDB" id="8688876at2"/>
<dbReference type="RefSeq" id="WP_092832839.1">
    <property type="nucleotide sequence ID" value="NZ_CP028290.1"/>
</dbReference>
<sequence length="123" mass="12928">MRAATTLLFLALASGPALAQTPAPSPAAPQAAPAADAQPGAAADAEPGRRNQRVERIRVEDEGSRVDELRVGGQTQSITVQPKAGTTMPEYEVQPPDGVRARPGSRNGAETITSPRVWNVMKF</sequence>
<name>A0A1H0NQE4_9BURK</name>
<gene>
    <name evidence="3" type="ORF">SAMN04489708_105112</name>
</gene>
<feature type="compositionally biased region" description="Basic and acidic residues" evidence="1">
    <location>
        <begin position="46"/>
        <end position="70"/>
    </location>
</feature>
<evidence type="ECO:0008006" key="5">
    <source>
        <dbReference type="Google" id="ProtNLM"/>
    </source>
</evidence>
<feature type="compositionally biased region" description="Low complexity" evidence="1">
    <location>
        <begin position="17"/>
        <end position="45"/>
    </location>
</feature>
<organism evidence="3 4">
    <name type="scientific">Paracidovorax cattleyae</name>
    <dbReference type="NCBI Taxonomy" id="80868"/>
    <lineage>
        <taxon>Bacteria</taxon>
        <taxon>Pseudomonadati</taxon>
        <taxon>Pseudomonadota</taxon>
        <taxon>Betaproteobacteria</taxon>
        <taxon>Burkholderiales</taxon>
        <taxon>Comamonadaceae</taxon>
        <taxon>Paracidovorax</taxon>
    </lineage>
</organism>
<keyword evidence="4" id="KW-1185">Reference proteome</keyword>
<evidence type="ECO:0000313" key="4">
    <source>
        <dbReference type="Proteomes" id="UP000199317"/>
    </source>
</evidence>
<protein>
    <recommendedName>
        <fullName evidence="5">DUF2782 domain-containing protein</fullName>
    </recommendedName>
</protein>
<feature type="signal peptide" evidence="2">
    <location>
        <begin position="1"/>
        <end position="19"/>
    </location>
</feature>